<sequence>MERVIDRDHANLDDDPAFTAQPALQHYRPTDAEVIGCPNVKPAKPVEFFTKSSRSDAELKEAIRRFPKNVYMGQYKAPKVPQVVSANLSYNKKYDGQLCEFQERCAELTRPVDFFYHQFKKLQELDPIHLEIDHILNLSMRFAIIMREQLGGMAVKIHETRMSNNREAAGANFEDNLFSMLDSQTSYDHAKSIRKLQSSFKTKTGSDNRRDKDGYGNNNNQGNSHGNYSRNNSDRNWNSSNQTQGSRNRPHRGHQEGHPH</sequence>
<name>A0A9P5R537_9FUNG</name>
<gene>
    <name evidence="2" type="ORF">BG015_005546</name>
</gene>
<dbReference type="Proteomes" id="UP000748756">
    <property type="component" value="Unassembled WGS sequence"/>
</dbReference>
<comment type="caution">
    <text evidence="2">The sequence shown here is derived from an EMBL/GenBank/DDBJ whole genome shotgun (WGS) entry which is preliminary data.</text>
</comment>
<dbReference type="AlphaFoldDB" id="A0A9P5R537"/>
<feature type="compositionally biased region" description="Basic and acidic residues" evidence="1">
    <location>
        <begin position="204"/>
        <end position="214"/>
    </location>
</feature>
<dbReference type="OrthoDB" id="2381302at2759"/>
<organism evidence="2 3">
    <name type="scientific">Linnemannia schmuckeri</name>
    <dbReference type="NCBI Taxonomy" id="64567"/>
    <lineage>
        <taxon>Eukaryota</taxon>
        <taxon>Fungi</taxon>
        <taxon>Fungi incertae sedis</taxon>
        <taxon>Mucoromycota</taxon>
        <taxon>Mortierellomycotina</taxon>
        <taxon>Mortierellomycetes</taxon>
        <taxon>Mortierellales</taxon>
        <taxon>Mortierellaceae</taxon>
        <taxon>Linnemannia</taxon>
    </lineage>
</organism>
<evidence type="ECO:0000313" key="3">
    <source>
        <dbReference type="Proteomes" id="UP000748756"/>
    </source>
</evidence>
<protein>
    <submittedName>
        <fullName evidence="2">Uncharacterized protein</fullName>
    </submittedName>
</protein>
<dbReference type="EMBL" id="JAAAUQ010002570">
    <property type="protein sequence ID" value="KAF9122487.1"/>
    <property type="molecule type" value="Genomic_DNA"/>
</dbReference>
<feature type="region of interest" description="Disordered" evidence="1">
    <location>
        <begin position="198"/>
        <end position="260"/>
    </location>
</feature>
<keyword evidence="3" id="KW-1185">Reference proteome</keyword>
<accession>A0A9P5R537</accession>
<proteinExistence type="predicted"/>
<evidence type="ECO:0000313" key="2">
    <source>
        <dbReference type="EMBL" id="KAF9122487.1"/>
    </source>
</evidence>
<feature type="compositionally biased region" description="Low complexity" evidence="1">
    <location>
        <begin position="215"/>
        <end position="241"/>
    </location>
</feature>
<evidence type="ECO:0000256" key="1">
    <source>
        <dbReference type="SAM" id="MobiDB-lite"/>
    </source>
</evidence>
<reference evidence="2" key="1">
    <citation type="journal article" date="2020" name="Fungal Divers.">
        <title>Resolving the Mortierellaceae phylogeny through synthesis of multi-gene phylogenetics and phylogenomics.</title>
        <authorList>
            <person name="Vandepol N."/>
            <person name="Liber J."/>
            <person name="Desiro A."/>
            <person name="Na H."/>
            <person name="Kennedy M."/>
            <person name="Barry K."/>
            <person name="Grigoriev I.V."/>
            <person name="Miller A.N."/>
            <person name="O'Donnell K."/>
            <person name="Stajich J.E."/>
            <person name="Bonito G."/>
        </authorList>
    </citation>
    <scope>NUCLEOTIDE SEQUENCE</scope>
    <source>
        <strain evidence="2">NRRL 6426</strain>
    </source>
</reference>